<gene>
    <name evidence="4" type="ORF">GCU56_03445</name>
</gene>
<dbReference type="SUPFAM" id="SSF51735">
    <property type="entry name" value="NAD(P)-binding Rossmann-fold domains"/>
    <property type="match status" value="1"/>
</dbReference>
<evidence type="ECO:0000313" key="4">
    <source>
        <dbReference type="EMBL" id="NEK56925.1"/>
    </source>
</evidence>
<dbReference type="SMART" id="SM00822">
    <property type="entry name" value="PKS_KR"/>
    <property type="match status" value="1"/>
</dbReference>
<dbReference type="InterPro" id="IPR036291">
    <property type="entry name" value="NAD(P)-bd_dom_sf"/>
</dbReference>
<comment type="similarity">
    <text evidence="1">Belongs to the short-chain dehydrogenases/reductases (SDR) family.</text>
</comment>
<evidence type="ECO:0000313" key="5">
    <source>
        <dbReference type="Proteomes" id="UP000470246"/>
    </source>
</evidence>
<dbReference type="AlphaFoldDB" id="A0A7K3VWA3"/>
<dbReference type="GO" id="GO:0016491">
    <property type="term" value="F:oxidoreductase activity"/>
    <property type="evidence" value="ECO:0007669"/>
    <property type="project" value="UniProtKB-KW"/>
</dbReference>
<comment type="caution">
    <text evidence="4">The sequence shown here is derived from an EMBL/GenBank/DDBJ whole genome shotgun (WGS) entry which is preliminary data.</text>
</comment>
<evidence type="ECO:0000259" key="3">
    <source>
        <dbReference type="SMART" id="SM00822"/>
    </source>
</evidence>
<dbReference type="PANTHER" id="PTHR44196">
    <property type="entry name" value="DEHYDROGENASE/REDUCTASE SDR FAMILY MEMBER 7B"/>
    <property type="match status" value="1"/>
</dbReference>
<dbReference type="Pfam" id="PF00106">
    <property type="entry name" value="adh_short"/>
    <property type="match status" value="1"/>
</dbReference>
<sequence>MPPSSDAPSRPLTALVTGASSGIGRATVLDLAGRGARLVLVARGREALETTAVEARAAGAEDVLVCPADVVDADALRRTVDSALDRFGRLDVVVHSAQTMAYGRIEDVPRAAFEAVVDTSLHGTANLARTVLPVFRRQRAGHLIVVSSLLASVTAPLMGTYAVAKWGQLGLVRTLQQEVRDAPGVHVSAVAPGGVNTPIYYQGATWAGSTGRPPPPVYSPERVARAVLARLDRPRRLVQSGVANPVVIAGFRLLPAVYDALVGPLFRVFALAGDDAAPTEGNVFASRPERNAKDGRWRGF</sequence>
<evidence type="ECO:0000256" key="1">
    <source>
        <dbReference type="ARBA" id="ARBA00006484"/>
    </source>
</evidence>
<dbReference type="PANTHER" id="PTHR44196:SF1">
    <property type="entry name" value="DEHYDROGENASE_REDUCTASE SDR FAMILY MEMBER 7B"/>
    <property type="match status" value="1"/>
</dbReference>
<dbReference type="EMBL" id="JAAGWF010000004">
    <property type="protein sequence ID" value="NEK56925.1"/>
    <property type="molecule type" value="Genomic_DNA"/>
</dbReference>
<accession>A0A7K3VWA3</accession>
<keyword evidence="2" id="KW-0560">Oxidoreductase</keyword>
<feature type="domain" description="Ketoreductase" evidence="3">
    <location>
        <begin position="12"/>
        <end position="196"/>
    </location>
</feature>
<name>A0A7K3VWA3_9ACTN</name>
<dbReference type="Proteomes" id="UP000470246">
    <property type="component" value="Unassembled WGS sequence"/>
</dbReference>
<dbReference type="RefSeq" id="WP_163480112.1">
    <property type="nucleotide sequence ID" value="NZ_JAAGWF010000004.1"/>
</dbReference>
<dbReference type="InterPro" id="IPR057326">
    <property type="entry name" value="KR_dom"/>
</dbReference>
<dbReference type="GO" id="GO:0016020">
    <property type="term" value="C:membrane"/>
    <property type="evidence" value="ECO:0007669"/>
    <property type="project" value="TreeGrafter"/>
</dbReference>
<keyword evidence="5" id="KW-1185">Reference proteome</keyword>
<proteinExistence type="inferred from homology"/>
<dbReference type="InterPro" id="IPR002347">
    <property type="entry name" value="SDR_fam"/>
</dbReference>
<dbReference type="Gene3D" id="3.40.50.720">
    <property type="entry name" value="NAD(P)-binding Rossmann-like Domain"/>
    <property type="match status" value="1"/>
</dbReference>
<organism evidence="4 5">
    <name type="scientific">Geodermatophilus sabuli</name>
    <dbReference type="NCBI Taxonomy" id="1564158"/>
    <lineage>
        <taxon>Bacteria</taxon>
        <taxon>Bacillati</taxon>
        <taxon>Actinomycetota</taxon>
        <taxon>Actinomycetes</taxon>
        <taxon>Geodermatophilales</taxon>
        <taxon>Geodermatophilaceae</taxon>
        <taxon>Geodermatophilus</taxon>
    </lineage>
</organism>
<protein>
    <submittedName>
        <fullName evidence="4">SDR family NAD(P)-dependent oxidoreductase</fullName>
    </submittedName>
</protein>
<evidence type="ECO:0000256" key="2">
    <source>
        <dbReference type="ARBA" id="ARBA00023002"/>
    </source>
</evidence>
<dbReference type="PRINTS" id="PR00081">
    <property type="entry name" value="GDHRDH"/>
</dbReference>
<reference evidence="4 5" key="1">
    <citation type="submission" date="2020-02" db="EMBL/GenBank/DDBJ databases">
        <title>Geodermatophilus sabuli CPCC 205279 I12A-02694.</title>
        <authorList>
            <person name="Jiang Z."/>
        </authorList>
    </citation>
    <scope>NUCLEOTIDE SEQUENCE [LARGE SCALE GENOMIC DNA]</scope>
    <source>
        <strain evidence="4 5">I12A-02694</strain>
    </source>
</reference>